<dbReference type="InterPro" id="IPR044992">
    <property type="entry name" value="ChyE-like"/>
</dbReference>
<dbReference type="InterPro" id="IPR029062">
    <property type="entry name" value="Class_I_gatase-like"/>
</dbReference>
<dbReference type="GO" id="GO:0005829">
    <property type="term" value="C:cytosol"/>
    <property type="evidence" value="ECO:0007669"/>
    <property type="project" value="TreeGrafter"/>
</dbReference>
<dbReference type="SUPFAM" id="SSF52317">
    <property type="entry name" value="Class I glutamine amidotransferase-like"/>
    <property type="match status" value="1"/>
</dbReference>
<feature type="domain" description="Glutamine amidotransferase" evidence="2">
    <location>
        <begin position="275"/>
        <end position="447"/>
    </location>
</feature>
<dbReference type="PANTHER" id="PTHR42695:SF5">
    <property type="entry name" value="GLUTAMINE AMIDOTRANSFERASE YLR126C-RELATED"/>
    <property type="match status" value="1"/>
</dbReference>
<organism evidence="3">
    <name type="scientific">seawater metagenome</name>
    <dbReference type="NCBI Taxonomy" id="1561972"/>
    <lineage>
        <taxon>unclassified sequences</taxon>
        <taxon>metagenomes</taxon>
        <taxon>ecological metagenomes</taxon>
    </lineage>
</organism>
<dbReference type="EMBL" id="CABVLZ010000001">
    <property type="protein sequence ID" value="VVU94527.1"/>
    <property type="molecule type" value="Genomic_DNA"/>
</dbReference>
<dbReference type="Pfam" id="PF00117">
    <property type="entry name" value="GATase"/>
    <property type="match status" value="1"/>
</dbReference>
<dbReference type="Gene3D" id="3.40.50.880">
    <property type="match status" value="1"/>
</dbReference>
<dbReference type="AlphaFoldDB" id="A0A5E8CHJ7"/>
<dbReference type="PROSITE" id="PS51273">
    <property type="entry name" value="GATASE_TYPE_1"/>
    <property type="match status" value="1"/>
</dbReference>
<sequence length="475" mass="55610">MTLNIIKELFEKDILFNFSDGSLNKNILSLNNCIKNVNNDISQYSDLVLIMHDQIIEIDLISFILNESNIWAKISPIKEIPLPNLSEGFLVKLDNKQEELDNKQDELNNLPSKAIKLIQNYQRTYACNLDEKNILLKKFLSSKIIYKTDIRNTSGKENVIKLLNSENYKSWVPNRYWINLKNSVLILDERRNSNEKKFIIYKILKNKNKITEIHSVNQSVANIFIRKNKFKKLEKKYTQDIIKICVFDCLLPERNYPFYIRQYFDRLQELSGRMIELKIVSLQLIEMPKYEELNKYDNFWISGSNFGVYDKEIWIKKMIEICKKLVNDKKKIVGICFGHQLVNYVLGANIIYNPIDYEIGIKSIIYNDNIKQILQNMINNVSVSSNKYKLPNEMFMVHGMLVGKLPENSDLVNIGSSGITSFYGILGTNILTVQGHPDLKTENSQHIFKKYNVKEEFFDFNYPFGLCILGFYLKN</sequence>
<accession>A0A5E8CHJ7</accession>
<evidence type="ECO:0000313" key="3">
    <source>
        <dbReference type="EMBL" id="VVU94527.1"/>
    </source>
</evidence>
<reference evidence="3" key="1">
    <citation type="submission" date="2019-09" db="EMBL/GenBank/DDBJ databases">
        <authorList>
            <person name="Needham M D."/>
        </authorList>
    </citation>
    <scope>NUCLEOTIDE SEQUENCE</scope>
</reference>
<protein>
    <recommendedName>
        <fullName evidence="2">Glutamine amidotransferase domain-containing protein</fullName>
    </recommendedName>
</protein>
<proteinExistence type="predicted"/>
<evidence type="ECO:0000256" key="1">
    <source>
        <dbReference type="SAM" id="Coils"/>
    </source>
</evidence>
<gene>
    <name evidence="3" type="ORF">CPAV1605_252</name>
</gene>
<dbReference type="PANTHER" id="PTHR42695">
    <property type="entry name" value="GLUTAMINE AMIDOTRANSFERASE YLR126C-RELATED"/>
    <property type="match status" value="1"/>
</dbReference>
<feature type="coiled-coil region" evidence="1">
    <location>
        <begin position="86"/>
        <end position="113"/>
    </location>
</feature>
<dbReference type="InterPro" id="IPR017926">
    <property type="entry name" value="GATASE"/>
</dbReference>
<name>A0A5E8CHJ7_9ZZZZ</name>
<evidence type="ECO:0000259" key="2">
    <source>
        <dbReference type="Pfam" id="PF00117"/>
    </source>
</evidence>
<keyword evidence="1" id="KW-0175">Coiled coil</keyword>